<feature type="compositionally biased region" description="Low complexity" evidence="1">
    <location>
        <begin position="219"/>
        <end position="229"/>
    </location>
</feature>
<feature type="compositionally biased region" description="Polar residues" evidence="1">
    <location>
        <begin position="272"/>
        <end position="284"/>
    </location>
</feature>
<name>A0A067JXC5_JATCU</name>
<feature type="compositionally biased region" description="Low complexity" evidence="1">
    <location>
        <begin position="127"/>
        <end position="139"/>
    </location>
</feature>
<feature type="compositionally biased region" description="Basic residues" evidence="1">
    <location>
        <begin position="149"/>
        <end position="164"/>
    </location>
</feature>
<gene>
    <name evidence="2" type="ORF">JCGZ_25831</name>
</gene>
<feature type="compositionally biased region" description="Basic and acidic residues" evidence="1">
    <location>
        <begin position="165"/>
        <end position="188"/>
    </location>
</feature>
<evidence type="ECO:0000256" key="1">
    <source>
        <dbReference type="SAM" id="MobiDB-lite"/>
    </source>
</evidence>
<dbReference type="AlphaFoldDB" id="A0A067JXC5"/>
<evidence type="ECO:0000313" key="2">
    <source>
        <dbReference type="EMBL" id="KDP24174.1"/>
    </source>
</evidence>
<proteinExistence type="predicted"/>
<protein>
    <submittedName>
        <fullName evidence="2">Uncharacterized protein</fullName>
    </submittedName>
</protein>
<feature type="compositionally biased region" description="Low complexity" evidence="1">
    <location>
        <begin position="65"/>
        <end position="76"/>
    </location>
</feature>
<organism evidence="2 3">
    <name type="scientific">Jatropha curcas</name>
    <name type="common">Barbados nut</name>
    <dbReference type="NCBI Taxonomy" id="180498"/>
    <lineage>
        <taxon>Eukaryota</taxon>
        <taxon>Viridiplantae</taxon>
        <taxon>Streptophyta</taxon>
        <taxon>Embryophyta</taxon>
        <taxon>Tracheophyta</taxon>
        <taxon>Spermatophyta</taxon>
        <taxon>Magnoliopsida</taxon>
        <taxon>eudicotyledons</taxon>
        <taxon>Gunneridae</taxon>
        <taxon>Pentapetalae</taxon>
        <taxon>rosids</taxon>
        <taxon>fabids</taxon>
        <taxon>Malpighiales</taxon>
        <taxon>Euphorbiaceae</taxon>
        <taxon>Crotonoideae</taxon>
        <taxon>Jatropheae</taxon>
        <taxon>Jatropha</taxon>
    </lineage>
</organism>
<reference evidence="2 3" key="1">
    <citation type="journal article" date="2014" name="PLoS ONE">
        <title>Global Analysis of Gene Expression Profiles in Physic Nut (Jatropha curcas L.) Seedlings Exposed to Salt Stress.</title>
        <authorList>
            <person name="Zhang L."/>
            <person name="Zhang C."/>
            <person name="Wu P."/>
            <person name="Chen Y."/>
            <person name="Li M."/>
            <person name="Jiang H."/>
            <person name="Wu G."/>
        </authorList>
    </citation>
    <scope>NUCLEOTIDE SEQUENCE [LARGE SCALE GENOMIC DNA]</scope>
    <source>
        <strain evidence="3">cv. GZQX0401</strain>
        <tissue evidence="2">Young leaves</tissue>
    </source>
</reference>
<feature type="compositionally biased region" description="Polar residues" evidence="1">
    <location>
        <begin position="113"/>
        <end position="126"/>
    </location>
</feature>
<dbReference type="KEGG" id="jcu:105646980"/>
<dbReference type="Proteomes" id="UP000027138">
    <property type="component" value="Unassembled WGS sequence"/>
</dbReference>
<evidence type="ECO:0000313" key="3">
    <source>
        <dbReference type="Proteomes" id="UP000027138"/>
    </source>
</evidence>
<feature type="compositionally biased region" description="Basic and acidic residues" evidence="1">
    <location>
        <begin position="205"/>
        <end position="214"/>
    </location>
</feature>
<feature type="region of interest" description="Disordered" evidence="1">
    <location>
        <begin position="1"/>
        <end position="284"/>
    </location>
</feature>
<dbReference type="PANTHER" id="PTHR33871:SF20">
    <property type="entry name" value="CALMODULIN-BINDING DOMAIN-CONTAINING PROTEIN"/>
    <property type="match status" value="1"/>
</dbReference>
<keyword evidence="3" id="KW-1185">Reference proteome</keyword>
<dbReference type="PANTHER" id="PTHR33871">
    <property type="entry name" value="OS05G0503100 PROTEIN-RELATED"/>
    <property type="match status" value="1"/>
</dbReference>
<dbReference type="EMBL" id="KK915137">
    <property type="protein sequence ID" value="KDP24174.1"/>
    <property type="molecule type" value="Genomic_DNA"/>
</dbReference>
<feature type="compositionally biased region" description="Polar residues" evidence="1">
    <location>
        <begin position="191"/>
        <end position="202"/>
    </location>
</feature>
<feature type="compositionally biased region" description="Polar residues" evidence="1">
    <location>
        <begin position="80"/>
        <end position="95"/>
    </location>
</feature>
<sequence length="297" mass="32645">MGCCISSKAKTDPHHPRTLNHRSPPKPLTPEPKRSHVAVTPPPPSLEEETVKEVLSETPIPKPPQTQTTPLTQQKIAETPTVQEPKSQPQTFTNNKRIKEEKDEEEVERTPEVSQASELCSLDTYSTATTATTTTTTVTEIREDEVTSKKRVNRSPAKVPRKRPYNGERERGPKLPARMERPPVKRELSGQARSGQRNNVGSSRVGRDLGERSGRRSRSPATRTSASGALKGRAGGSPWKLNGKSLTAKSGDKPVEEGEGSEGKKVEKSENDNVSMQQQGNESLDNPLVSLECFIFL</sequence>
<feature type="compositionally biased region" description="Basic and acidic residues" evidence="1">
    <location>
        <begin position="250"/>
        <end position="271"/>
    </location>
</feature>
<accession>A0A067JXC5</accession>
<dbReference type="OrthoDB" id="1922230at2759"/>